<evidence type="ECO:0000313" key="2">
    <source>
        <dbReference type="Proteomes" id="UP000684084"/>
    </source>
</evidence>
<organism evidence="1 2">
    <name type="scientific">Rhizophagus irregularis</name>
    <dbReference type="NCBI Taxonomy" id="588596"/>
    <lineage>
        <taxon>Eukaryota</taxon>
        <taxon>Fungi</taxon>
        <taxon>Fungi incertae sedis</taxon>
        <taxon>Mucoromycota</taxon>
        <taxon>Glomeromycotina</taxon>
        <taxon>Glomeromycetes</taxon>
        <taxon>Glomerales</taxon>
        <taxon>Glomeraceae</taxon>
        <taxon>Rhizophagus</taxon>
    </lineage>
</organism>
<protein>
    <submittedName>
        <fullName evidence="1">Uncharacterized protein</fullName>
    </submittedName>
</protein>
<dbReference type="OrthoDB" id="2305713at2759"/>
<dbReference type="Proteomes" id="UP000684084">
    <property type="component" value="Unassembled WGS sequence"/>
</dbReference>
<evidence type="ECO:0000313" key="1">
    <source>
        <dbReference type="EMBL" id="CAB5393995.1"/>
    </source>
</evidence>
<reference evidence="1" key="1">
    <citation type="submission" date="2020-05" db="EMBL/GenBank/DDBJ databases">
        <authorList>
            <person name="Rincon C."/>
            <person name="Sanders R I."/>
            <person name="Robbins C."/>
            <person name="Chaturvedi A."/>
        </authorList>
    </citation>
    <scope>NUCLEOTIDE SEQUENCE</scope>
    <source>
        <strain evidence="1">CHB12</strain>
    </source>
</reference>
<accession>A0A916EKB2</accession>
<gene>
    <name evidence="1" type="ORF">CHRIB12_LOCUS23111</name>
</gene>
<name>A0A916EKB2_9GLOM</name>
<sequence length="75" mass="8687">MPKTLRDMYSELIRAIDFNDQRAKKFKPLALYISGYGSNSQGYGVLVDQFAFFDINLSAQDYHKGQPTNFKYSEH</sequence>
<dbReference type="AlphaFoldDB" id="A0A916EKB2"/>
<dbReference type="EMBL" id="CAGKOT010000086">
    <property type="protein sequence ID" value="CAB5393995.1"/>
    <property type="molecule type" value="Genomic_DNA"/>
</dbReference>
<comment type="caution">
    <text evidence="1">The sequence shown here is derived from an EMBL/GenBank/DDBJ whole genome shotgun (WGS) entry which is preliminary data.</text>
</comment>
<proteinExistence type="predicted"/>